<protein>
    <submittedName>
        <fullName evidence="2">Uncharacterized protein</fullName>
    </submittedName>
</protein>
<sequence>MMYYRIDNIGYPGVRQLPGMDLQDAPQERAPFNAPRHAGSQPSPVLVLSARPGHQRADSLERRVAAFLARLASVPYRQKAKASADVPPQPRVNAPQVRRAAPAVSAPVAACEPAGSRRGYIPGLSNKRNGAKPLNIWSGFRQGPGGNCATVATIKAAMHKFGQSPTDIYREVRRLDGGYRVTMRDNYTLTLTDRELAVASRASQFIGADKGMLKDAHFLFAVSAKRAHEENNDSTAGESFEAGVESLNDGEDEEKPGEGFLRLGLSHYMKNVSVRELAEGRLGVSNRGGHSVAVINGHEELWGRPGAAPRRGEAVALKRTPCCQRLATARRQMIGQ</sequence>
<dbReference type="AlphaFoldDB" id="A0A1H3U0S0"/>
<feature type="region of interest" description="Disordered" evidence="1">
    <location>
        <begin position="18"/>
        <end position="43"/>
    </location>
</feature>
<accession>A0A1H3U0S0</accession>
<feature type="region of interest" description="Disordered" evidence="1">
    <location>
        <begin position="230"/>
        <end position="256"/>
    </location>
</feature>
<gene>
    <name evidence="2" type="ORF">SAMN05216247_112163</name>
</gene>
<organism evidence="2 3">
    <name type="scientific">Pseudomonas salomonii</name>
    <dbReference type="NCBI Taxonomy" id="191391"/>
    <lineage>
        <taxon>Bacteria</taxon>
        <taxon>Pseudomonadati</taxon>
        <taxon>Pseudomonadota</taxon>
        <taxon>Gammaproteobacteria</taxon>
        <taxon>Pseudomonadales</taxon>
        <taxon>Pseudomonadaceae</taxon>
        <taxon>Pseudomonas</taxon>
    </lineage>
</organism>
<name>A0A1H3U0S0_9PSED</name>
<dbReference type="EMBL" id="FNOX01000012">
    <property type="protein sequence ID" value="SDZ55651.1"/>
    <property type="molecule type" value="Genomic_DNA"/>
</dbReference>
<evidence type="ECO:0000256" key="1">
    <source>
        <dbReference type="SAM" id="MobiDB-lite"/>
    </source>
</evidence>
<proteinExistence type="predicted"/>
<dbReference type="Proteomes" id="UP000182902">
    <property type="component" value="Unassembled WGS sequence"/>
</dbReference>
<evidence type="ECO:0000313" key="2">
    <source>
        <dbReference type="EMBL" id="SDZ55651.1"/>
    </source>
</evidence>
<evidence type="ECO:0000313" key="3">
    <source>
        <dbReference type="Proteomes" id="UP000182902"/>
    </source>
</evidence>
<reference evidence="2 3" key="1">
    <citation type="submission" date="2016-10" db="EMBL/GenBank/DDBJ databases">
        <authorList>
            <person name="de Groot N.N."/>
        </authorList>
    </citation>
    <scope>NUCLEOTIDE SEQUENCE [LARGE SCALE GENOMIC DNA]</scope>
    <source>
        <strain evidence="2 3">ICMP 14252</strain>
    </source>
</reference>